<evidence type="ECO:0000313" key="1">
    <source>
        <dbReference type="EMBL" id="KAJ7677480.1"/>
    </source>
</evidence>
<organism evidence="1 2">
    <name type="scientific">Mycena rosella</name>
    <name type="common">Pink bonnet</name>
    <name type="synonym">Agaricus rosellus</name>
    <dbReference type="NCBI Taxonomy" id="1033263"/>
    <lineage>
        <taxon>Eukaryota</taxon>
        <taxon>Fungi</taxon>
        <taxon>Dikarya</taxon>
        <taxon>Basidiomycota</taxon>
        <taxon>Agaricomycotina</taxon>
        <taxon>Agaricomycetes</taxon>
        <taxon>Agaricomycetidae</taxon>
        <taxon>Agaricales</taxon>
        <taxon>Marasmiineae</taxon>
        <taxon>Mycenaceae</taxon>
        <taxon>Mycena</taxon>
    </lineage>
</organism>
<accession>A0AAD7D7H5</accession>
<dbReference type="EMBL" id="JARKIE010000138">
    <property type="protein sequence ID" value="KAJ7677480.1"/>
    <property type="molecule type" value="Genomic_DNA"/>
</dbReference>
<keyword evidence="2" id="KW-1185">Reference proteome</keyword>
<name>A0AAD7D7H5_MYCRO</name>
<dbReference type="AlphaFoldDB" id="A0AAD7D7H5"/>
<dbReference type="Proteomes" id="UP001221757">
    <property type="component" value="Unassembled WGS sequence"/>
</dbReference>
<comment type="caution">
    <text evidence="1">The sequence shown here is derived from an EMBL/GenBank/DDBJ whole genome shotgun (WGS) entry which is preliminary data.</text>
</comment>
<evidence type="ECO:0000313" key="2">
    <source>
        <dbReference type="Proteomes" id="UP001221757"/>
    </source>
</evidence>
<sequence>MRRADVEVLAGLRPPFAVVRLAEVPEEDLARVVPERGRDALGFCQGWMSGGSREQRARRGLPQVTVWFEPGAQLAASVGEVILGVMTSSCWG</sequence>
<gene>
    <name evidence="1" type="ORF">B0H17DRAFT_1079289</name>
</gene>
<reference evidence="1" key="1">
    <citation type="submission" date="2023-03" db="EMBL/GenBank/DDBJ databases">
        <title>Massive genome expansion in bonnet fungi (Mycena s.s.) driven by repeated elements and novel gene families across ecological guilds.</title>
        <authorList>
            <consortium name="Lawrence Berkeley National Laboratory"/>
            <person name="Harder C.B."/>
            <person name="Miyauchi S."/>
            <person name="Viragh M."/>
            <person name="Kuo A."/>
            <person name="Thoen E."/>
            <person name="Andreopoulos B."/>
            <person name="Lu D."/>
            <person name="Skrede I."/>
            <person name="Drula E."/>
            <person name="Henrissat B."/>
            <person name="Morin E."/>
            <person name="Kohler A."/>
            <person name="Barry K."/>
            <person name="LaButti K."/>
            <person name="Morin E."/>
            <person name="Salamov A."/>
            <person name="Lipzen A."/>
            <person name="Mereny Z."/>
            <person name="Hegedus B."/>
            <person name="Baldrian P."/>
            <person name="Stursova M."/>
            <person name="Weitz H."/>
            <person name="Taylor A."/>
            <person name="Grigoriev I.V."/>
            <person name="Nagy L.G."/>
            <person name="Martin F."/>
            <person name="Kauserud H."/>
        </authorList>
    </citation>
    <scope>NUCLEOTIDE SEQUENCE</scope>
    <source>
        <strain evidence="1">CBHHK067</strain>
    </source>
</reference>
<protein>
    <submittedName>
        <fullName evidence="1">Uncharacterized protein</fullName>
    </submittedName>
</protein>
<proteinExistence type="predicted"/>